<dbReference type="AlphaFoldDB" id="A0A4U5JIL8"/>
<feature type="domain" description="DUF8054" evidence="3">
    <location>
        <begin position="124"/>
        <end position="247"/>
    </location>
</feature>
<evidence type="ECO:0000259" key="1">
    <source>
        <dbReference type="Pfam" id="PF26236"/>
    </source>
</evidence>
<feature type="domain" description="DUF8054" evidence="1">
    <location>
        <begin position="7"/>
        <end position="86"/>
    </location>
</feature>
<dbReference type="OrthoDB" id="292134at2157"/>
<evidence type="ECO:0000313" key="5">
    <source>
        <dbReference type="Proteomes" id="UP000308037"/>
    </source>
</evidence>
<organism evidence="4 5">
    <name type="scientific">Natronomonas salsuginis</name>
    <dbReference type="NCBI Taxonomy" id="2217661"/>
    <lineage>
        <taxon>Archaea</taxon>
        <taxon>Methanobacteriati</taxon>
        <taxon>Methanobacteriota</taxon>
        <taxon>Stenosarchaea group</taxon>
        <taxon>Halobacteria</taxon>
        <taxon>Halobacteriales</taxon>
        <taxon>Natronomonadaceae</taxon>
        <taxon>Natronomonas</taxon>
    </lineage>
</organism>
<dbReference type="EMBL" id="QKNX01000002">
    <property type="protein sequence ID" value="TKR25919.1"/>
    <property type="molecule type" value="Genomic_DNA"/>
</dbReference>
<protein>
    <submittedName>
        <fullName evidence="4">Uncharacterized protein</fullName>
    </submittedName>
</protein>
<proteinExistence type="predicted"/>
<gene>
    <name evidence="4" type="ORF">DM868_05340</name>
</gene>
<comment type="caution">
    <text evidence="4">The sequence shown here is derived from an EMBL/GenBank/DDBJ whole genome shotgun (WGS) entry which is preliminary data.</text>
</comment>
<keyword evidence="5" id="KW-1185">Reference proteome</keyword>
<reference evidence="4 5" key="1">
    <citation type="submission" date="2019-04" db="EMBL/GenBank/DDBJ databases">
        <title>Natronomonas sp. F20-122 a newhaloarchaeon isolated from a saline saltern of Isla Bacuta, Huelva, Spain.</title>
        <authorList>
            <person name="Duran-Viseras A."/>
            <person name="Sanchez-Porro C."/>
            <person name="Ventosa A."/>
        </authorList>
    </citation>
    <scope>NUCLEOTIDE SEQUENCE [LARGE SCALE GENOMIC DNA]</scope>
    <source>
        <strain evidence="4 5">F20-122</strain>
    </source>
</reference>
<dbReference type="InterPro" id="IPR058674">
    <property type="entry name" value="DUF8054_N"/>
</dbReference>
<feature type="domain" description="DUF8054" evidence="2">
    <location>
        <begin position="250"/>
        <end position="290"/>
    </location>
</feature>
<evidence type="ECO:0000313" key="4">
    <source>
        <dbReference type="EMBL" id="TKR25919.1"/>
    </source>
</evidence>
<sequence>MLRELIDTVRQPEYTGENRCPPCTIVNLAIAAALGAAVSRKSKRAGALTVAGSVVLIYLRGYLVPGTPELTKRYLPPSVLRWFGKDPSVDLDSIAGFEASNPATNGAETDTDADADATATVPNDLETYFLDAGLLEPCTDRDDLCLTDAFESAWVEEMDAIVDADSDPLDLVVDSFGFDANPNEFELTEKEEGGYVLHYGTRYAGRWPSNAALIADIASGAILDAWLDEWDEYTPRDKGKILNSLRMFLEVCPTAEGGVELNEELVESCCTSNTVIAVVCEETGERVFEHQVLGDQRQTAD</sequence>
<dbReference type="Pfam" id="PF26238">
    <property type="entry name" value="DUF8054_M"/>
    <property type="match status" value="1"/>
</dbReference>
<dbReference type="InterPro" id="IPR058675">
    <property type="entry name" value="DUF8054_C"/>
</dbReference>
<evidence type="ECO:0000259" key="2">
    <source>
        <dbReference type="Pfam" id="PF26237"/>
    </source>
</evidence>
<name>A0A4U5JIL8_9EURY</name>
<dbReference type="Pfam" id="PF26237">
    <property type="entry name" value="DUF8054_C"/>
    <property type="match status" value="1"/>
</dbReference>
<evidence type="ECO:0000259" key="3">
    <source>
        <dbReference type="Pfam" id="PF26238"/>
    </source>
</evidence>
<dbReference type="Pfam" id="PF26236">
    <property type="entry name" value="DUF8054_N"/>
    <property type="match status" value="1"/>
</dbReference>
<accession>A0A4U5JIL8</accession>
<dbReference type="Proteomes" id="UP000308037">
    <property type="component" value="Unassembled WGS sequence"/>
</dbReference>
<dbReference type="InterPro" id="IPR058775">
    <property type="entry name" value="DUF8054_M"/>
</dbReference>